<dbReference type="InterPro" id="IPR056056">
    <property type="entry name" value="DUF7639"/>
</dbReference>
<dbReference type="InterPro" id="IPR012816">
    <property type="entry name" value="NADAR"/>
</dbReference>
<evidence type="ECO:0000256" key="1">
    <source>
        <dbReference type="ARBA" id="ARBA00000022"/>
    </source>
</evidence>
<feature type="domain" description="DUF7639" evidence="4">
    <location>
        <begin position="1"/>
        <end position="50"/>
    </location>
</feature>
<dbReference type="Proteomes" id="UP000248627">
    <property type="component" value="Unassembled WGS sequence"/>
</dbReference>
<dbReference type="RefSeq" id="WP_111245039.1">
    <property type="nucleotide sequence ID" value="NZ_AP023358.1"/>
</dbReference>
<comment type="caution">
    <text evidence="5">The sequence shown here is derived from an EMBL/GenBank/DDBJ whole genome shotgun (WGS) entry which is preliminary data.</text>
</comment>
<dbReference type="Pfam" id="PF24645">
    <property type="entry name" value="DUF7639"/>
    <property type="match status" value="1"/>
</dbReference>
<proteinExistence type="predicted"/>
<comment type="catalytic activity">
    <reaction evidence="2">
        <text>2,5-diamino-6-hydroxy-4-(5-phosphoribosylamino)-pyrimidine + H2O = 2,5,6-triamino-4-hydroxypyrimidine + D-ribose 5-phosphate</text>
        <dbReference type="Rhea" id="RHEA:23436"/>
        <dbReference type="ChEBI" id="CHEBI:15377"/>
        <dbReference type="ChEBI" id="CHEBI:58614"/>
        <dbReference type="ChEBI" id="CHEBI:78346"/>
        <dbReference type="ChEBI" id="CHEBI:137796"/>
    </reaction>
</comment>
<sequence>MDRKDAPLRILITDIGERLHGWPDGPVVTEQKRTEAIGYFRERENAIEKQQARTPADGPEQPQQPPLTIPKTVYPGGWPEPPGVEMLQNDYPAAITIGATSYPSVTHAYWALSTPDSDWHDQITAAARGYDVGKIAELAPRRTDWAAVRLAVMTALLRAKYTQHTQIAQTLSASGDARIVYVDFDSAYWSADGKQGNNWIGRLLEVIRSELAAAETGIPLLTIHGTGSSASPGTRVPTCEDGAPEASSSP</sequence>
<evidence type="ECO:0000313" key="6">
    <source>
        <dbReference type="Proteomes" id="UP000248627"/>
    </source>
</evidence>
<reference evidence="5 6" key="1">
    <citation type="submission" date="2018-01" db="EMBL/GenBank/DDBJ databases">
        <title>Draft genome sequence of Jishengella endophytica.</title>
        <authorList>
            <person name="Sahin N."/>
            <person name="Ay H."/>
            <person name="Saygin H."/>
        </authorList>
    </citation>
    <scope>NUCLEOTIDE SEQUENCE [LARGE SCALE GENOMIC DNA]</scope>
    <source>
        <strain evidence="5 6">DSM 45430</strain>
    </source>
</reference>
<dbReference type="CDD" id="cd15457">
    <property type="entry name" value="NADAR"/>
    <property type="match status" value="1"/>
</dbReference>
<organism evidence="5 6">
    <name type="scientific">Micromonospora endophytica</name>
    <dbReference type="NCBI Taxonomy" id="515350"/>
    <lineage>
        <taxon>Bacteria</taxon>
        <taxon>Bacillati</taxon>
        <taxon>Actinomycetota</taxon>
        <taxon>Actinomycetes</taxon>
        <taxon>Micromonosporales</taxon>
        <taxon>Micromonosporaceae</taxon>
        <taxon>Micromonospora</taxon>
    </lineage>
</organism>
<name>A0A2W2D2Z9_9ACTN</name>
<accession>A0A2W2D2Z9</accession>
<dbReference type="Pfam" id="PF08719">
    <property type="entry name" value="NADAR"/>
    <property type="match status" value="1"/>
</dbReference>
<dbReference type="Gene3D" id="1.10.357.40">
    <property type="entry name" value="YbiA-like"/>
    <property type="match status" value="1"/>
</dbReference>
<protein>
    <recommendedName>
        <fullName evidence="7">Riboflavin biosynthesis intermediates N-glycosidase</fullName>
    </recommendedName>
</protein>
<dbReference type="SUPFAM" id="SSF143990">
    <property type="entry name" value="YbiA-like"/>
    <property type="match status" value="1"/>
</dbReference>
<evidence type="ECO:0000313" key="5">
    <source>
        <dbReference type="EMBL" id="PZF91636.1"/>
    </source>
</evidence>
<dbReference type="AlphaFoldDB" id="A0A2W2D2Z9"/>
<comment type="catalytic activity">
    <reaction evidence="1">
        <text>5-amino-6-(5-phospho-D-ribosylamino)uracil + H2O = 5,6-diaminouracil + D-ribose 5-phosphate</text>
        <dbReference type="Rhea" id="RHEA:55020"/>
        <dbReference type="ChEBI" id="CHEBI:15377"/>
        <dbReference type="ChEBI" id="CHEBI:46252"/>
        <dbReference type="ChEBI" id="CHEBI:58453"/>
        <dbReference type="ChEBI" id="CHEBI:78346"/>
    </reaction>
</comment>
<evidence type="ECO:0000259" key="4">
    <source>
        <dbReference type="Pfam" id="PF24645"/>
    </source>
</evidence>
<dbReference type="EMBL" id="POTX01000165">
    <property type="protein sequence ID" value="PZF91636.1"/>
    <property type="molecule type" value="Genomic_DNA"/>
</dbReference>
<dbReference type="OrthoDB" id="643483at2"/>
<gene>
    <name evidence="5" type="ORF">C1I93_21110</name>
</gene>
<evidence type="ECO:0000259" key="3">
    <source>
        <dbReference type="Pfam" id="PF08719"/>
    </source>
</evidence>
<evidence type="ECO:0008006" key="7">
    <source>
        <dbReference type="Google" id="ProtNLM"/>
    </source>
</evidence>
<feature type="domain" description="NADAR" evidence="3">
    <location>
        <begin position="92"/>
        <end position="211"/>
    </location>
</feature>
<evidence type="ECO:0000256" key="2">
    <source>
        <dbReference type="ARBA" id="ARBA00000751"/>
    </source>
</evidence>
<keyword evidence="6" id="KW-1185">Reference proteome</keyword>
<dbReference type="InterPro" id="IPR037238">
    <property type="entry name" value="YbiA-like_sf"/>
</dbReference>